<dbReference type="AlphaFoldDB" id="A0A7W3U2N8"/>
<dbReference type="InterPro" id="IPR004360">
    <property type="entry name" value="Glyas_Fos-R_dOase_dom"/>
</dbReference>
<dbReference type="Proteomes" id="UP000552587">
    <property type="component" value="Unassembled WGS sequence"/>
</dbReference>
<gene>
    <name evidence="2" type="ORF">H4F99_04770</name>
</gene>
<dbReference type="SUPFAM" id="SSF54593">
    <property type="entry name" value="Glyoxalase/Bleomycin resistance protein/Dihydroxybiphenyl dioxygenase"/>
    <property type="match status" value="1"/>
</dbReference>
<dbReference type="InterPro" id="IPR037523">
    <property type="entry name" value="VOC_core"/>
</dbReference>
<dbReference type="PROSITE" id="PS51819">
    <property type="entry name" value="VOC"/>
    <property type="match status" value="1"/>
</dbReference>
<dbReference type="InterPro" id="IPR052164">
    <property type="entry name" value="Anthracycline_SecMetBiosynth"/>
</dbReference>
<evidence type="ECO:0000313" key="3">
    <source>
        <dbReference type="Proteomes" id="UP000552587"/>
    </source>
</evidence>
<dbReference type="PANTHER" id="PTHR33993">
    <property type="entry name" value="GLYOXALASE-RELATED"/>
    <property type="match status" value="1"/>
</dbReference>
<accession>A0A7W3U2N8</accession>
<evidence type="ECO:0000259" key="1">
    <source>
        <dbReference type="PROSITE" id="PS51819"/>
    </source>
</evidence>
<keyword evidence="3" id="KW-1185">Reference proteome</keyword>
<dbReference type="InterPro" id="IPR029068">
    <property type="entry name" value="Glyas_Bleomycin-R_OHBP_Dase"/>
</dbReference>
<dbReference type="PANTHER" id="PTHR33993:SF1">
    <property type="entry name" value="GLYOXALASE FAMILY PROTEIN"/>
    <property type="match status" value="1"/>
</dbReference>
<dbReference type="Gene3D" id="3.10.180.10">
    <property type="entry name" value="2,3-Dihydroxybiphenyl 1,2-Dioxygenase, domain 1"/>
    <property type="match status" value="1"/>
</dbReference>
<sequence length="117" mass="12554">MPADRRINYIELPAADLEAVKAFYARAFGWTFVDYGPDYVAFNDGAFDGGFFRAPLSSSTANGAALVVLYADDLQAMVETITAAGGHIVKPVFDFPGGRRFHFADPAGNELAVWSAG</sequence>
<dbReference type="EMBL" id="JACHTE010000003">
    <property type="protein sequence ID" value="MBB1087799.1"/>
    <property type="molecule type" value="Genomic_DNA"/>
</dbReference>
<dbReference type="RefSeq" id="WP_182668590.1">
    <property type="nucleotide sequence ID" value="NZ_JACHTE010000003.1"/>
</dbReference>
<protein>
    <submittedName>
        <fullName evidence="2">VOC family protein</fullName>
    </submittedName>
</protein>
<feature type="domain" description="VOC" evidence="1">
    <location>
        <begin position="6"/>
        <end position="116"/>
    </location>
</feature>
<evidence type="ECO:0000313" key="2">
    <source>
        <dbReference type="EMBL" id="MBB1087799.1"/>
    </source>
</evidence>
<proteinExistence type="predicted"/>
<name>A0A7W3U2N8_9GAMM</name>
<organism evidence="2 3">
    <name type="scientific">Marilutibacter penaei</name>
    <dbReference type="NCBI Taxonomy" id="2759900"/>
    <lineage>
        <taxon>Bacteria</taxon>
        <taxon>Pseudomonadati</taxon>
        <taxon>Pseudomonadota</taxon>
        <taxon>Gammaproteobacteria</taxon>
        <taxon>Lysobacterales</taxon>
        <taxon>Lysobacteraceae</taxon>
        <taxon>Marilutibacter</taxon>
    </lineage>
</organism>
<dbReference type="CDD" id="cd07247">
    <property type="entry name" value="SgaA_N_like"/>
    <property type="match status" value="1"/>
</dbReference>
<reference evidence="2 3" key="1">
    <citation type="submission" date="2020-07" db="EMBL/GenBank/DDBJ databases">
        <authorList>
            <person name="Xu S."/>
            <person name="Li A."/>
        </authorList>
    </citation>
    <scope>NUCLEOTIDE SEQUENCE [LARGE SCALE GENOMIC DNA]</scope>
    <source>
        <strain evidence="2 3">SG-8</strain>
    </source>
</reference>
<dbReference type="Pfam" id="PF00903">
    <property type="entry name" value="Glyoxalase"/>
    <property type="match status" value="1"/>
</dbReference>
<comment type="caution">
    <text evidence="2">The sequence shown here is derived from an EMBL/GenBank/DDBJ whole genome shotgun (WGS) entry which is preliminary data.</text>
</comment>